<dbReference type="AlphaFoldDB" id="A0A0C5J9K2"/>
<dbReference type="PATRIC" id="fig|1565605.3.peg.1629"/>
<evidence type="ECO:0000313" key="2">
    <source>
        <dbReference type="Proteomes" id="UP000061603"/>
    </source>
</evidence>
<keyword evidence="2" id="KW-1185">Reference proteome</keyword>
<organism evidence="1 2">
    <name type="scientific">Rugosibacter aromaticivorans</name>
    <dbReference type="NCBI Taxonomy" id="1565605"/>
    <lineage>
        <taxon>Bacteria</taxon>
        <taxon>Pseudomonadati</taxon>
        <taxon>Pseudomonadota</taxon>
        <taxon>Betaproteobacteria</taxon>
        <taxon>Nitrosomonadales</taxon>
        <taxon>Sterolibacteriaceae</taxon>
        <taxon>Rugosibacter</taxon>
    </lineage>
</organism>
<dbReference type="EMBL" id="CP010554">
    <property type="protein sequence ID" value="AJP48379.1"/>
    <property type="molecule type" value="Genomic_DNA"/>
</dbReference>
<dbReference type="Pfam" id="PF11062">
    <property type="entry name" value="DUF2863"/>
    <property type="match status" value="1"/>
</dbReference>
<evidence type="ECO:0008006" key="3">
    <source>
        <dbReference type="Google" id="ProtNLM"/>
    </source>
</evidence>
<dbReference type="Proteomes" id="UP000061603">
    <property type="component" value="Chromosome"/>
</dbReference>
<dbReference type="InterPro" id="IPR021292">
    <property type="entry name" value="DUF2863"/>
</dbReference>
<sequence length="390" mass="43290">MKRNRPSRRIKQTPDTLRLIQLATSLSESSSRIEDDFWEKRLTAFVTHLIASGAEETLMAALDPLYRETSPAYGALVSTIEACVETRHAETSDGLDALMIAIPVLSWSRFPIPAGPISTPQLDAIRVHLQAHVLAFGAKLSLCDRLYSPDQIPQTYIETAHLADKVTQAAKHGCDVKIDPKKMAETMSFLSDSRYLIGAVAAPQGTALFRWQEDDGDYTESARQWILQGSDAIRPLLPACALELQPVGAYHAAVLDADRASRPWSLRSAVAFLQTVLNILPSDLVAVIARFHDDQTEEYRVGLALRQNQTVVHGVVWPLLETEDNNNELSAEIESVLQEAGITQVIQLNQRFPIEYCEDCGTPLYPTPEGEPVHAELPEEQAENTQRHLH</sequence>
<name>A0A0C5J9K2_9PROT</name>
<proteinExistence type="predicted"/>
<dbReference type="RefSeq" id="WP_202634281.1">
    <property type="nucleotide sequence ID" value="NZ_CP010554.1"/>
</dbReference>
<dbReference type="KEGG" id="rbu:PG1C_07730"/>
<dbReference type="HOGENOM" id="CLU_038130_0_0_4"/>
<dbReference type="STRING" id="1565605.PG1C_07730"/>
<accession>A0A0C5J9K2</accession>
<gene>
    <name evidence="1" type="ORF">PG1C_07730</name>
</gene>
<reference evidence="1 2" key="1">
    <citation type="journal article" date="2015" name="Genome Announc.">
        <title>Complete Genome Sequence of a Novel Bacterium within the Family Rhodocyclaceae That Degrades Polycyclic Aromatic Hydrocarbons.</title>
        <authorList>
            <person name="Singleton D.R."/>
            <person name="Dickey A.N."/>
            <person name="Scholl E.H."/>
            <person name="Wright F.A."/>
            <person name="Aitken M.D."/>
        </authorList>
    </citation>
    <scope>NUCLEOTIDE SEQUENCE [LARGE SCALE GENOMIC DNA]</scope>
    <source>
        <strain evidence="2">PG1-Ca6</strain>
    </source>
</reference>
<evidence type="ECO:0000313" key="1">
    <source>
        <dbReference type="EMBL" id="AJP48379.1"/>
    </source>
</evidence>
<protein>
    <recommendedName>
        <fullName evidence="3">DUF2863 domain-containing protein</fullName>
    </recommendedName>
</protein>